<feature type="compositionally biased region" description="Basic and acidic residues" evidence="1">
    <location>
        <begin position="50"/>
        <end position="72"/>
    </location>
</feature>
<feature type="region of interest" description="Disordered" evidence="1">
    <location>
        <begin position="44"/>
        <end position="122"/>
    </location>
</feature>
<dbReference type="AlphaFoldDB" id="A0AAW2KPH1"/>
<reference evidence="2" key="1">
    <citation type="submission" date="2020-06" db="EMBL/GenBank/DDBJ databases">
        <authorList>
            <person name="Li T."/>
            <person name="Hu X."/>
            <person name="Zhang T."/>
            <person name="Song X."/>
            <person name="Zhang H."/>
            <person name="Dai N."/>
            <person name="Sheng W."/>
            <person name="Hou X."/>
            <person name="Wei L."/>
        </authorList>
    </citation>
    <scope>NUCLEOTIDE SEQUENCE</scope>
    <source>
        <strain evidence="2">G02</strain>
        <tissue evidence="2">Leaf</tissue>
    </source>
</reference>
<name>A0AAW2KPH1_SESRA</name>
<gene>
    <name evidence="2" type="ORF">Sradi_5818400</name>
</gene>
<feature type="compositionally biased region" description="Basic residues" evidence="1">
    <location>
        <begin position="103"/>
        <end position="112"/>
    </location>
</feature>
<evidence type="ECO:0000256" key="1">
    <source>
        <dbReference type="SAM" id="MobiDB-lite"/>
    </source>
</evidence>
<reference evidence="2" key="2">
    <citation type="journal article" date="2024" name="Plant">
        <title>Genomic evolution and insights into agronomic trait innovations of Sesamum species.</title>
        <authorList>
            <person name="Miao H."/>
            <person name="Wang L."/>
            <person name="Qu L."/>
            <person name="Liu H."/>
            <person name="Sun Y."/>
            <person name="Le M."/>
            <person name="Wang Q."/>
            <person name="Wei S."/>
            <person name="Zheng Y."/>
            <person name="Lin W."/>
            <person name="Duan Y."/>
            <person name="Cao H."/>
            <person name="Xiong S."/>
            <person name="Wang X."/>
            <person name="Wei L."/>
            <person name="Li C."/>
            <person name="Ma Q."/>
            <person name="Ju M."/>
            <person name="Zhao R."/>
            <person name="Li G."/>
            <person name="Mu C."/>
            <person name="Tian Q."/>
            <person name="Mei H."/>
            <person name="Zhang T."/>
            <person name="Gao T."/>
            <person name="Zhang H."/>
        </authorList>
    </citation>
    <scope>NUCLEOTIDE SEQUENCE</scope>
    <source>
        <strain evidence="2">G02</strain>
    </source>
</reference>
<protein>
    <submittedName>
        <fullName evidence="2">Uncharacterized protein</fullName>
    </submittedName>
</protein>
<sequence length="122" mass="14230">MKPFTEAESYFADVKLYIDPDNMQEVLPSKISIDHSLEEVHHKATPMENNNEKLSEATKDEAPTNAEHEFKKPPYSPVFRYVVQSNNKRKQSQQNDHVPLLFKGRKHSKRRESKTFKTSKLS</sequence>
<dbReference type="EMBL" id="JACGWJ010000027">
    <property type="protein sequence ID" value="KAL0308761.1"/>
    <property type="molecule type" value="Genomic_DNA"/>
</dbReference>
<comment type="caution">
    <text evidence="2">The sequence shown here is derived from an EMBL/GenBank/DDBJ whole genome shotgun (WGS) entry which is preliminary data.</text>
</comment>
<organism evidence="2">
    <name type="scientific">Sesamum radiatum</name>
    <name type="common">Black benniseed</name>
    <dbReference type="NCBI Taxonomy" id="300843"/>
    <lineage>
        <taxon>Eukaryota</taxon>
        <taxon>Viridiplantae</taxon>
        <taxon>Streptophyta</taxon>
        <taxon>Embryophyta</taxon>
        <taxon>Tracheophyta</taxon>
        <taxon>Spermatophyta</taxon>
        <taxon>Magnoliopsida</taxon>
        <taxon>eudicotyledons</taxon>
        <taxon>Gunneridae</taxon>
        <taxon>Pentapetalae</taxon>
        <taxon>asterids</taxon>
        <taxon>lamiids</taxon>
        <taxon>Lamiales</taxon>
        <taxon>Pedaliaceae</taxon>
        <taxon>Sesamum</taxon>
    </lineage>
</organism>
<accession>A0AAW2KPH1</accession>
<evidence type="ECO:0000313" key="2">
    <source>
        <dbReference type="EMBL" id="KAL0308761.1"/>
    </source>
</evidence>
<proteinExistence type="predicted"/>